<dbReference type="CDD" id="cd04301">
    <property type="entry name" value="NAT_SF"/>
    <property type="match status" value="1"/>
</dbReference>
<evidence type="ECO:0000259" key="2">
    <source>
        <dbReference type="PROSITE" id="PS51186"/>
    </source>
</evidence>
<dbReference type="InterPro" id="IPR000182">
    <property type="entry name" value="GNAT_dom"/>
</dbReference>
<accession>A0ABZ1RY78</accession>
<dbReference type="InterPro" id="IPR016181">
    <property type="entry name" value="Acyl_CoA_acyltransferase"/>
</dbReference>
<dbReference type="RefSeq" id="WP_328777665.1">
    <property type="nucleotide sequence ID" value="NZ_JBEZIM010000008.1"/>
</dbReference>
<keyword evidence="4" id="KW-1185">Reference proteome</keyword>
<dbReference type="SUPFAM" id="SSF55729">
    <property type="entry name" value="Acyl-CoA N-acyltransferases (Nat)"/>
    <property type="match status" value="1"/>
</dbReference>
<dbReference type="Proteomes" id="UP001432075">
    <property type="component" value="Plasmid unnamed1"/>
</dbReference>
<dbReference type="InterPro" id="IPR053144">
    <property type="entry name" value="Acetyltransferase_Butenolide"/>
</dbReference>
<evidence type="ECO:0000313" key="3">
    <source>
        <dbReference type="EMBL" id="WUO51301.1"/>
    </source>
</evidence>
<dbReference type="PROSITE" id="PS51186">
    <property type="entry name" value="GNAT"/>
    <property type="match status" value="1"/>
</dbReference>
<geneLocation type="plasmid" evidence="3 4">
    <name>unnamed1</name>
</geneLocation>
<dbReference type="Gene3D" id="3.40.630.30">
    <property type="match status" value="1"/>
</dbReference>
<reference evidence="3" key="1">
    <citation type="submission" date="2022-10" db="EMBL/GenBank/DDBJ databases">
        <title>The complete genomes of actinobacterial strains from the NBC collection.</title>
        <authorList>
            <person name="Joergensen T.S."/>
            <person name="Alvarez Arevalo M."/>
            <person name="Sterndorff E.B."/>
            <person name="Faurdal D."/>
            <person name="Vuksanovic O."/>
            <person name="Mourched A.-S."/>
            <person name="Charusanti P."/>
            <person name="Shaw S."/>
            <person name="Blin K."/>
            <person name="Weber T."/>
        </authorList>
    </citation>
    <scope>NUCLEOTIDE SEQUENCE</scope>
    <source>
        <strain evidence="3">NBC_00283</strain>
        <plasmid evidence="3">unnamed1</plasmid>
    </source>
</reference>
<keyword evidence="3" id="KW-0614">Plasmid</keyword>
<sequence length="157" mass="16813">MWTCERVAGAELDVEEVLALYRASTLAERRPVADVERFARMLAGANLVVVAREEDGRLIGISRAITDGAYATYLSDLAVDASHQGRGVGRDLVRATGEAAPQATLILLAAPAAVDYYPHIGFTRHDSAWTLQGPSDPEARPSHEPPSPANAPRPTRG</sequence>
<gene>
    <name evidence="3" type="ORF">OHU17_36145</name>
</gene>
<dbReference type="PANTHER" id="PTHR43233:SF1">
    <property type="entry name" value="FAMILY N-ACETYLTRANSFERASE, PUTATIVE (AFU_ORTHOLOGUE AFUA_6G03350)-RELATED"/>
    <property type="match status" value="1"/>
</dbReference>
<dbReference type="EMBL" id="CP108058">
    <property type="protein sequence ID" value="WUO51301.1"/>
    <property type="molecule type" value="Genomic_DNA"/>
</dbReference>
<dbReference type="PANTHER" id="PTHR43233">
    <property type="entry name" value="FAMILY N-ACETYLTRANSFERASE, PUTATIVE (AFU_ORTHOLOGUE AFUA_6G03350)-RELATED"/>
    <property type="match status" value="1"/>
</dbReference>
<name>A0ABZ1RY78_9ACTN</name>
<feature type="domain" description="N-acetyltransferase" evidence="2">
    <location>
        <begin position="5"/>
        <end position="146"/>
    </location>
</feature>
<evidence type="ECO:0000313" key="4">
    <source>
        <dbReference type="Proteomes" id="UP001432075"/>
    </source>
</evidence>
<protein>
    <submittedName>
        <fullName evidence="3">GNAT family N-acetyltransferase</fullName>
    </submittedName>
</protein>
<dbReference type="Pfam" id="PF13673">
    <property type="entry name" value="Acetyltransf_10"/>
    <property type="match status" value="1"/>
</dbReference>
<proteinExistence type="predicted"/>
<feature type="region of interest" description="Disordered" evidence="1">
    <location>
        <begin position="128"/>
        <end position="157"/>
    </location>
</feature>
<evidence type="ECO:0000256" key="1">
    <source>
        <dbReference type="SAM" id="MobiDB-lite"/>
    </source>
</evidence>
<organism evidence="3 4">
    <name type="scientific">Streptomyces goshikiensis</name>
    <dbReference type="NCBI Taxonomy" id="1942"/>
    <lineage>
        <taxon>Bacteria</taxon>
        <taxon>Bacillati</taxon>
        <taxon>Actinomycetota</taxon>
        <taxon>Actinomycetes</taxon>
        <taxon>Kitasatosporales</taxon>
        <taxon>Streptomycetaceae</taxon>
        <taxon>Streptomyces</taxon>
    </lineage>
</organism>